<dbReference type="Gene3D" id="3.10.150.10">
    <property type="entry name" value="DNA Polymerase III, subunit A, domain 2"/>
    <property type="match status" value="1"/>
</dbReference>
<comment type="subcellular location">
    <subcellularLocation>
        <location evidence="1">Cytoplasm</location>
    </subcellularLocation>
</comment>
<dbReference type="InterPro" id="IPR022634">
    <property type="entry name" value="DNA_polIII_beta_N"/>
</dbReference>
<dbReference type="Pfam" id="PF00712">
    <property type="entry name" value="DNA_pol3_beta"/>
    <property type="match status" value="1"/>
</dbReference>
<gene>
    <name evidence="12" type="primary">dnaN</name>
    <name evidence="12" type="ORF">F1C02_10390</name>
</gene>
<evidence type="ECO:0000256" key="4">
    <source>
        <dbReference type="ARBA" id="ARBA00022679"/>
    </source>
</evidence>
<name>A0AB73BMC1_9LACO</name>
<keyword evidence="5 12" id="KW-0548">Nucleotidyltransferase</keyword>
<evidence type="ECO:0000259" key="11">
    <source>
        <dbReference type="Pfam" id="PF02767"/>
    </source>
</evidence>
<evidence type="ECO:0000256" key="2">
    <source>
        <dbReference type="ARBA" id="ARBA00010752"/>
    </source>
</evidence>
<dbReference type="NCBIfam" id="TIGR00663">
    <property type="entry name" value="dnan"/>
    <property type="match status" value="1"/>
</dbReference>
<evidence type="ECO:0000256" key="8">
    <source>
        <dbReference type="ARBA" id="ARBA00023125"/>
    </source>
</evidence>
<sequence>MKIMKLEADTRVLTEKLNQIVKVISNNAFSNEMQKMVVIETSKDGFGLNLTGSNSCSWLSLAIGKENVTVKEKGSLAVDAKFLLEILKTLSDKWVVIETKKDGMLNIKTETSSFDIPSVDSSNYPQLKDEKQTMTVDVNLSDLTDLIRRTAYCCDNGSEMREVLKGIKFTFNSDSIVAIATDSHVMSRVTIKCKSEGEVDKPSSLLIPAKAIKNVASFFDDDQVKLLISDTQMKIVGEGVELALRSLAGTYPNVESILDGFSDPEVEFDVNRLDFIASLKRTKVVASKIEAGGAFLGVLSIVDGHVQLKAKSRTRMADSFEAIQVSNYQGADPFEIGLNVLNILNILTYSYTNNDEKIHFAFKGRLNPIQITAGDHFEKGNDQLVTPIRYDFN</sequence>
<evidence type="ECO:0000256" key="1">
    <source>
        <dbReference type="ARBA" id="ARBA00004496"/>
    </source>
</evidence>
<proteinExistence type="inferred from homology"/>
<evidence type="ECO:0000313" key="13">
    <source>
        <dbReference type="Proteomes" id="UP000322051"/>
    </source>
</evidence>
<dbReference type="GO" id="GO:0003887">
    <property type="term" value="F:DNA-directed DNA polymerase activity"/>
    <property type="evidence" value="ECO:0007669"/>
    <property type="project" value="UniProtKB-KW"/>
</dbReference>
<feature type="domain" description="DNA polymerase III beta sliding clamp N-terminal" evidence="10">
    <location>
        <begin position="4"/>
        <end position="127"/>
    </location>
</feature>
<evidence type="ECO:0000256" key="6">
    <source>
        <dbReference type="ARBA" id="ARBA00022705"/>
    </source>
</evidence>
<evidence type="ECO:0000256" key="3">
    <source>
        <dbReference type="ARBA" id="ARBA00022490"/>
    </source>
</evidence>
<evidence type="ECO:0000313" key="12">
    <source>
        <dbReference type="EMBL" id="KAA8796147.1"/>
    </source>
</evidence>
<dbReference type="PANTHER" id="PTHR30478">
    <property type="entry name" value="DNA POLYMERASE III SUBUNIT BETA"/>
    <property type="match status" value="1"/>
</dbReference>
<keyword evidence="3" id="KW-0963">Cytoplasm</keyword>
<organism evidence="12 13">
    <name type="scientific">Lactobacillus crispatus</name>
    <dbReference type="NCBI Taxonomy" id="47770"/>
    <lineage>
        <taxon>Bacteria</taxon>
        <taxon>Bacillati</taxon>
        <taxon>Bacillota</taxon>
        <taxon>Bacilli</taxon>
        <taxon>Lactobacillales</taxon>
        <taxon>Lactobacillaceae</taxon>
        <taxon>Lactobacillus</taxon>
    </lineage>
</organism>
<evidence type="ECO:0000256" key="7">
    <source>
        <dbReference type="ARBA" id="ARBA00022932"/>
    </source>
</evidence>
<comment type="similarity">
    <text evidence="2">Belongs to the beta sliding clamp family.</text>
</comment>
<dbReference type="PANTHER" id="PTHR30478:SF0">
    <property type="entry name" value="BETA SLIDING CLAMP"/>
    <property type="match status" value="1"/>
</dbReference>
<evidence type="ECO:0000256" key="5">
    <source>
        <dbReference type="ARBA" id="ARBA00022695"/>
    </source>
</evidence>
<dbReference type="EMBL" id="VUAO01000043">
    <property type="protein sequence ID" value="KAA8796147.1"/>
    <property type="molecule type" value="Genomic_DNA"/>
</dbReference>
<dbReference type="Proteomes" id="UP000322051">
    <property type="component" value="Unassembled WGS sequence"/>
</dbReference>
<dbReference type="SUPFAM" id="SSF55979">
    <property type="entry name" value="DNA clamp"/>
    <property type="match status" value="3"/>
</dbReference>
<keyword evidence="4 12" id="KW-0808">Transferase</keyword>
<comment type="caution">
    <text evidence="12">The sequence shown here is derived from an EMBL/GenBank/DDBJ whole genome shotgun (WGS) entry which is preliminary data.</text>
</comment>
<dbReference type="GO" id="GO:0005737">
    <property type="term" value="C:cytoplasm"/>
    <property type="evidence" value="ECO:0007669"/>
    <property type="project" value="UniProtKB-SubCell"/>
</dbReference>
<dbReference type="AlphaFoldDB" id="A0AB73BMC1"/>
<dbReference type="GO" id="GO:0009360">
    <property type="term" value="C:DNA polymerase III complex"/>
    <property type="evidence" value="ECO:0007669"/>
    <property type="project" value="InterPro"/>
</dbReference>
<evidence type="ECO:0000259" key="10">
    <source>
        <dbReference type="Pfam" id="PF00712"/>
    </source>
</evidence>
<dbReference type="Gene3D" id="3.70.10.10">
    <property type="match status" value="1"/>
</dbReference>
<reference evidence="12 13" key="1">
    <citation type="submission" date="2019-09" db="EMBL/GenBank/DDBJ databases">
        <title>Comparative analysis of L. crispatus genomes revealed niche specific adaptation to different host and body sites.</title>
        <authorList>
            <person name="Pan M."/>
            <person name="Hidalgo-Cantabrana C."/>
            <person name="Barrangou R."/>
        </authorList>
    </citation>
    <scope>NUCLEOTIDE SEQUENCE [LARGE SCALE GENOMIC DNA]</scope>
    <source>
        <strain evidence="12 13">NCK973</strain>
    </source>
</reference>
<dbReference type="InterPro" id="IPR022637">
    <property type="entry name" value="DNA_polIII_beta_cen"/>
</dbReference>
<feature type="domain" description="DNA polymerase III beta sliding clamp central" evidence="11">
    <location>
        <begin position="139"/>
        <end position="253"/>
    </location>
</feature>
<evidence type="ECO:0000256" key="9">
    <source>
        <dbReference type="ARBA" id="ARBA00033275"/>
    </source>
</evidence>
<dbReference type="GO" id="GO:0006271">
    <property type="term" value="P:DNA strand elongation involved in DNA replication"/>
    <property type="evidence" value="ECO:0007669"/>
    <property type="project" value="TreeGrafter"/>
</dbReference>
<protein>
    <recommendedName>
        <fullName evidence="9">DNA polymerase III subunit beta</fullName>
    </recommendedName>
</protein>
<dbReference type="Pfam" id="PF02767">
    <property type="entry name" value="DNA_pol3_beta_2"/>
    <property type="match status" value="1"/>
</dbReference>
<keyword evidence="7" id="KW-0239">DNA-directed DNA polymerase</keyword>
<keyword evidence="8" id="KW-0238">DNA-binding</keyword>
<dbReference type="SMART" id="SM00480">
    <property type="entry name" value="POL3Bc"/>
    <property type="match status" value="1"/>
</dbReference>
<keyword evidence="6" id="KW-0235">DNA replication</keyword>
<accession>A0AB73BMC1</accession>
<dbReference type="InterPro" id="IPR001001">
    <property type="entry name" value="DNA_polIII_beta"/>
</dbReference>
<dbReference type="GO" id="GO:0003677">
    <property type="term" value="F:DNA binding"/>
    <property type="evidence" value="ECO:0007669"/>
    <property type="project" value="UniProtKB-KW"/>
</dbReference>
<dbReference type="InterPro" id="IPR046938">
    <property type="entry name" value="DNA_clamp_sf"/>
</dbReference>
<dbReference type="GO" id="GO:0008408">
    <property type="term" value="F:3'-5' exonuclease activity"/>
    <property type="evidence" value="ECO:0007669"/>
    <property type="project" value="InterPro"/>
</dbReference>